<gene>
    <name evidence="2" type="ORF">LHGZ1_0406</name>
</gene>
<dbReference type="Proteomes" id="UP000197424">
    <property type="component" value="Chromosome"/>
</dbReference>
<name>A0A248LEU9_9NEIS</name>
<dbReference type="EMBL" id="CP022115">
    <property type="protein sequence ID" value="ASJ23237.1"/>
    <property type="molecule type" value="Genomic_DNA"/>
</dbReference>
<protein>
    <recommendedName>
        <fullName evidence="1">WIF domain-containing protein</fullName>
    </recommendedName>
</protein>
<accession>A0A248LEU9</accession>
<reference evidence="3" key="1">
    <citation type="submission" date="2017-06" db="EMBL/GenBank/DDBJ databases">
        <title>Whole genome sequence of Laribacter hongkongensis LHGZ1.</title>
        <authorList>
            <person name="Chen D."/>
            <person name="Wu H."/>
            <person name="Chen J."/>
        </authorList>
    </citation>
    <scope>NUCLEOTIDE SEQUENCE [LARGE SCALE GENOMIC DNA]</scope>
    <source>
        <strain evidence="3">LHGZ1</strain>
    </source>
</reference>
<dbReference type="PROSITE" id="PS50814">
    <property type="entry name" value="WIF"/>
    <property type="match status" value="1"/>
</dbReference>
<evidence type="ECO:0000259" key="1">
    <source>
        <dbReference type="PROSITE" id="PS50814"/>
    </source>
</evidence>
<dbReference type="AlphaFoldDB" id="A0A248LEU9"/>
<organism evidence="2 3">
    <name type="scientific">Laribacter hongkongensis</name>
    <dbReference type="NCBI Taxonomy" id="168471"/>
    <lineage>
        <taxon>Bacteria</taxon>
        <taxon>Pseudomonadati</taxon>
        <taxon>Pseudomonadota</taxon>
        <taxon>Betaproteobacteria</taxon>
        <taxon>Neisseriales</taxon>
        <taxon>Aquaspirillaceae</taxon>
        <taxon>Laribacter</taxon>
    </lineage>
</organism>
<dbReference type="InterPro" id="IPR003306">
    <property type="entry name" value="WIF"/>
</dbReference>
<evidence type="ECO:0000313" key="3">
    <source>
        <dbReference type="Proteomes" id="UP000197424"/>
    </source>
</evidence>
<sequence>MPESLSSSMAARRCTGSMVGLSSARARLWASLRACWNLVVSLSIRMTASCSKWMVFHYMGDRKTLFKAWQIKAGAAPLCGVAFAWRHGMPDGDAAFFMAPGSAGVGAGIIFV</sequence>
<feature type="domain" description="WIF" evidence="1">
    <location>
        <begin position="1"/>
        <end position="50"/>
    </location>
</feature>
<proteinExistence type="predicted"/>
<evidence type="ECO:0000313" key="2">
    <source>
        <dbReference type="EMBL" id="ASJ23237.1"/>
    </source>
</evidence>